<reference evidence="1 2" key="1">
    <citation type="journal article" date="2020" name="Mol. Biol. Evol.">
        <title>Distinct Expression and Methylation Patterns for Genes with Different Fates following a Single Whole-Genome Duplication in Flowering Plants.</title>
        <authorList>
            <person name="Shi T."/>
            <person name="Rahmani R.S."/>
            <person name="Gugger P.F."/>
            <person name="Wang M."/>
            <person name="Li H."/>
            <person name="Zhang Y."/>
            <person name="Li Z."/>
            <person name="Wang Q."/>
            <person name="Van de Peer Y."/>
            <person name="Marchal K."/>
            <person name="Chen J."/>
        </authorList>
    </citation>
    <scope>NUCLEOTIDE SEQUENCE [LARGE SCALE GENOMIC DNA]</scope>
    <source>
        <tissue evidence="1">Leaf</tissue>
    </source>
</reference>
<dbReference type="AlphaFoldDB" id="A0A822ZN64"/>
<organism evidence="1 2">
    <name type="scientific">Nelumbo nucifera</name>
    <name type="common">Sacred lotus</name>
    <dbReference type="NCBI Taxonomy" id="4432"/>
    <lineage>
        <taxon>Eukaryota</taxon>
        <taxon>Viridiplantae</taxon>
        <taxon>Streptophyta</taxon>
        <taxon>Embryophyta</taxon>
        <taxon>Tracheophyta</taxon>
        <taxon>Spermatophyta</taxon>
        <taxon>Magnoliopsida</taxon>
        <taxon>Proteales</taxon>
        <taxon>Nelumbonaceae</taxon>
        <taxon>Nelumbo</taxon>
    </lineage>
</organism>
<protein>
    <submittedName>
        <fullName evidence="1">Uncharacterized protein</fullName>
    </submittedName>
</protein>
<evidence type="ECO:0000313" key="1">
    <source>
        <dbReference type="EMBL" id="DAD44945.1"/>
    </source>
</evidence>
<proteinExistence type="predicted"/>
<accession>A0A822ZN64</accession>
<keyword evidence="2" id="KW-1185">Reference proteome</keyword>
<evidence type="ECO:0000313" key="2">
    <source>
        <dbReference type="Proteomes" id="UP000607653"/>
    </source>
</evidence>
<gene>
    <name evidence="1" type="ORF">HUJ06_003174</name>
</gene>
<comment type="caution">
    <text evidence="1">The sequence shown here is derived from an EMBL/GenBank/DDBJ whole genome shotgun (WGS) entry which is preliminary data.</text>
</comment>
<dbReference type="Proteomes" id="UP000607653">
    <property type="component" value="Unassembled WGS sequence"/>
</dbReference>
<name>A0A822ZN64_NELNU</name>
<dbReference type="EMBL" id="DUZY01000007">
    <property type="protein sequence ID" value="DAD44945.1"/>
    <property type="molecule type" value="Genomic_DNA"/>
</dbReference>
<sequence>METRSLSSDGEETVARRVHENDFVFISDIGTVRIDAEEKLGFGIVNRETVAGEEKRCLEHRKLGFLLVAETLSNQNSSSHFH</sequence>